<protein>
    <recommendedName>
        <fullName evidence="3">Baseplate J-like family protein</fullName>
    </recommendedName>
</protein>
<reference evidence="1 2" key="1">
    <citation type="submission" date="2014-10" db="EMBL/GenBank/DDBJ databases">
        <authorList>
            <person name="Seo M.-J."/>
            <person name="Seok Y.J."/>
            <person name="Cha I.-T."/>
        </authorList>
    </citation>
    <scope>NUCLEOTIDE SEQUENCE [LARGE SCALE GENOMIC DNA]</scope>
    <source>
        <strain evidence="1 2">NEU</strain>
    </source>
</reference>
<organism evidence="1 2">
    <name type="scientific">Massilia timonae</name>
    <dbReference type="NCBI Taxonomy" id="47229"/>
    <lineage>
        <taxon>Bacteria</taxon>
        <taxon>Pseudomonadati</taxon>
        <taxon>Pseudomonadota</taxon>
        <taxon>Betaproteobacteria</taxon>
        <taxon>Burkholderiales</taxon>
        <taxon>Oxalobacteraceae</taxon>
        <taxon>Telluria group</taxon>
        <taxon>Massilia</taxon>
    </lineage>
</organism>
<sequence length="1250" mass="134946">MSMREGLAQHTRLLAALAPHYIDVDELSQAQLMTLALHYAGLVRFATEAPPADWDRTWRDYFGDDETLVMAEILSLRVHRNRAGFDALVDRALDGMAPAGVPAETGGSPIVLLAAMVERLETWSGALLARGSPVGIDLSTLIAGVLENLPPSLRRALAYRAAHPEWNAGRDAPALVAQLSAMLGLAPGGAVRDDELRALCRTWFNQLAKAIEMVQRGAAQRLEQSLSSGVHDPGAGLLLAFVQLYRRAQDAANTLTERHLDFYYDRVLRMRPKPAEVDSTFLVFAPSAPGARAAVPAGAAFLAPAGRQAGDLVFAPREHLTVGDARLRAMFTLFCERNPLTAPENALSEQRHGRTKGYPTACRLASLPVLEPDQALERASLAPRPLFGAPRTATSAAPGQPARLGFALASNVLAMREGERSVHVTLLLGAQRHAAADDETLGGRLARLAVQMRESQAEVRYKVLRRMFTLALTGADGWMAVPAYGATFEPAGAGVQGGVPDALHIHFTLGHEAGAVVPYDPALHGPGVTGACPLLRFELNGEGYLYPYGLLRGLPMVRAQVDVSVRGHRSLALYNQMGALSPAAPFQPFGPLPAHGAWLVVGSAETACKRLTAAELAFEWGGLPQVAGGLRAWYGGYDGEPFRDVRCTVAALADGRWQPVETQVQARPTQVLFADGMASGGRRHAVGACDVVNLGPVLHLARPPAPGRCAPDQPFAWEPGASSGFFRLTLDTGEFAFGHRDYPYQLARVLTRNSQWRYRREPRALPNPPYTPTVETVALHYAATSTIGPTPAASGEALLRLHPFGWEAARGGSEHGDLLLPSIDYSGNLYLGLSASALDAPLTLFFNLVEDALPMSGQHARDISWAYLAGNRWIALPPHAVLGDTTQGFIRPGIVALALPPDAGSDNTIMPPGLVWLRVSCEDELNRFCQLYSVHPHALQVWRAADDMTAGMPERIAAATIRRPRQAIPGLGRVTQMTDSGGGRLPESRVELRRRSAERLRHKGRAIVPDDYERLVLERFPDIDRVKCFPNLSLALRPDGGACPGHVLVVALPAFASSGHLGAPPRLNGDMVARVHAFLAARVGADVRLEVANPFYQRIQVRCKVRLAPGLDHGRHVNLLDRLVSDFISPWRPAGNTSLFGWTLRQHDVEAFLLAQPGVLGVGEFSMLSVSDAGRDRYTLTDTAAPGRKGEPAPDVTPRYPWSVAVPIRRHAILVADSEQSRVAQRTGIGKLEIGSTFIISSETDNDQAK</sequence>
<comment type="caution">
    <text evidence="1">The sequence shown here is derived from an EMBL/GenBank/DDBJ whole genome shotgun (WGS) entry which is preliminary data.</text>
</comment>
<name>A0A1S2N552_9BURK</name>
<dbReference type="AlphaFoldDB" id="A0A1S2N552"/>
<dbReference type="EMBL" id="JRYB01000001">
    <property type="protein sequence ID" value="OIJ40226.1"/>
    <property type="molecule type" value="Genomic_DNA"/>
</dbReference>
<evidence type="ECO:0000313" key="2">
    <source>
        <dbReference type="Proteomes" id="UP000180246"/>
    </source>
</evidence>
<proteinExistence type="predicted"/>
<gene>
    <name evidence="1" type="ORF">LO55_3778</name>
</gene>
<dbReference type="Proteomes" id="UP000180246">
    <property type="component" value="Unassembled WGS sequence"/>
</dbReference>
<evidence type="ECO:0000313" key="1">
    <source>
        <dbReference type="EMBL" id="OIJ40226.1"/>
    </source>
</evidence>
<accession>A0A1S2N552</accession>
<evidence type="ECO:0008006" key="3">
    <source>
        <dbReference type="Google" id="ProtNLM"/>
    </source>
</evidence>
<dbReference type="RefSeq" id="WP_071362628.1">
    <property type="nucleotide sequence ID" value="NZ_JRYB01000001.1"/>
</dbReference>